<comment type="caution">
    <text evidence="1">The sequence shown here is derived from an EMBL/GenBank/DDBJ whole genome shotgun (WGS) entry which is preliminary data.</text>
</comment>
<organism evidence="1 2">
    <name type="scientific">Hirundo rustica rustica</name>
    <dbReference type="NCBI Taxonomy" id="333673"/>
    <lineage>
        <taxon>Eukaryota</taxon>
        <taxon>Metazoa</taxon>
        <taxon>Chordata</taxon>
        <taxon>Craniata</taxon>
        <taxon>Vertebrata</taxon>
        <taxon>Euteleostomi</taxon>
        <taxon>Archelosauria</taxon>
        <taxon>Archosauria</taxon>
        <taxon>Dinosauria</taxon>
        <taxon>Saurischia</taxon>
        <taxon>Theropoda</taxon>
        <taxon>Coelurosauria</taxon>
        <taxon>Aves</taxon>
        <taxon>Neognathae</taxon>
        <taxon>Neoaves</taxon>
        <taxon>Telluraves</taxon>
        <taxon>Australaves</taxon>
        <taxon>Passeriformes</taxon>
        <taxon>Sylvioidea</taxon>
        <taxon>Hirundinidae</taxon>
        <taxon>Hirundo</taxon>
    </lineage>
</organism>
<dbReference type="OrthoDB" id="9398360at2759"/>
<sequence>MPIAHLLELWKGIEVEPMETEAVVEDAALDEEPVKEAESVLVPGALQVSGFETGIEKLIFLPDRYEQGTRVTNAINIFETLAVYAFR</sequence>
<dbReference type="EMBL" id="QRBI01000106">
    <property type="protein sequence ID" value="RMC12679.1"/>
    <property type="molecule type" value="Genomic_DNA"/>
</dbReference>
<dbReference type="STRING" id="333673.A0A3M0KHH0"/>
<name>A0A3M0KHH0_HIRRU</name>
<dbReference type="Proteomes" id="UP000269221">
    <property type="component" value="Unassembled WGS sequence"/>
</dbReference>
<evidence type="ECO:0000313" key="1">
    <source>
        <dbReference type="EMBL" id="RMC12679.1"/>
    </source>
</evidence>
<keyword evidence="2" id="KW-1185">Reference proteome</keyword>
<proteinExistence type="predicted"/>
<reference evidence="1 2" key="1">
    <citation type="submission" date="2018-07" db="EMBL/GenBank/DDBJ databases">
        <title>A high quality draft genome assembly of the barn swallow (H. rustica rustica).</title>
        <authorList>
            <person name="Formenti G."/>
            <person name="Chiara M."/>
            <person name="Poveda L."/>
            <person name="Francoijs K.-J."/>
            <person name="Bonisoli-Alquati A."/>
            <person name="Canova L."/>
            <person name="Gianfranceschi L."/>
            <person name="Horner D.S."/>
            <person name="Saino N."/>
        </authorList>
    </citation>
    <scope>NUCLEOTIDE SEQUENCE [LARGE SCALE GENOMIC DNA]</scope>
    <source>
        <strain evidence="1">Chelidonia</strain>
        <tissue evidence="1">Blood</tissue>
    </source>
</reference>
<protein>
    <submittedName>
        <fullName evidence="1">Uncharacterized protein</fullName>
    </submittedName>
</protein>
<accession>A0A3M0KHH0</accession>
<gene>
    <name evidence="1" type="ORF">DUI87_10203</name>
</gene>
<dbReference type="AlphaFoldDB" id="A0A3M0KHH0"/>
<evidence type="ECO:0000313" key="2">
    <source>
        <dbReference type="Proteomes" id="UP000269221"/>
    </source>
</evidence>